<reference evidence="1 2" key="1">
    <citation type="submission" date="2019-04" db="EMBL/GenBank/DDBJ databases">
        <authorList>
            <person name="Wang X."/>
        </authorList>
    </citation>
    <scope>NUCLEOTIDE SEQUENCE [LARGE SCALE GENOMIC DNA]</scope>
</reference>
<evidence type="ECO:0000313" key="2">
    <source>
        <dbReference type="Proteomes" id="UP000306677"/>
    </source>
</evidence>
<dbReference type="EMBL" id="MK778457">
    <property type="protein sequence ID" value="QCW18525.1"/>
    <property type="molecule type" value="Genomic_DNA"/>
</dbReference>
<name>A0A4Y5NRA6_9CAUD</name>
<keyword evidence="2" id="KW-1185">Reference proteome</keyword>
<organism evidence="1 2">
    <name type="scientific">Escherichia phage vB_EcoS_W011D</name>
    <dbReference type="NCBI Taxonomy" id="2575323"/>
    <lineage>
        <taxon>Viruses</taxon>
        <taxon>Duplodnaviria</taxon>
        <taxon>Heunggongvirae</taxon>
        <taxon>Uroviricota</taxon>
        <taxon>Caudoviricetes</taxon>
        <taxon>Drexlerviridae</taxon>
        <taxon>Tempevirinae</taxon>
        <taxon>Changchunvirus</taxon>
        <taxon>Changchunvirus W011D</taxon>
    </lineage>
</organism>
<protein>
    <submittedName>
        <fullName evidence="1">Uncharacterized protein</fullName>
    </submittedName>
</protein>
<gene>
    <name evidence="1" type="ORF">vBEcoSW011D_85</name>
</gene>
<proteinExistence type="predicted"/>
<dbReference type="Proteomes" id="UP000306677">
    <property type="component" value="Segment"/>
</dbReference>
<evidence type="ECO:0000313" key="1">
    <source>
        <dbReference type="EMBL" id="QCW18525.1"/>
    </source>
</evidence>
<accession>A0A4Y5NRA6</accession>
<sequence length="123" mass="13615">MDYSSIARMATAGIAFFSDKDGVFKLIIQQGGVDIVGGVEVEKPEVSTEIKGLVRSPRTREVDGETIRVTDKLGVFNNAVEIKNGYQIDIDGERYVIVEARPIRQTSTTVAYRPIMRRISVHG</sequence>